<dbReference type="STRING" id="151549.A0A4C1SG17"/>
<dbReference type="Gene3D" id="3.30.310.270">
    <property type="match status" value="2"/>
</dbReference>
<dbReference type="Pfam" id="PF24234">
    <property type="entry name" value="KH_BICC1_1st"/>
    <property type="match status" value="1"/>
</dbReference>
<name>A0A4C1SG17_EUMVA</name>
<dbReference type="GO" id="GO:0010468">
    <property type="term" value="P:regulation of gene expression"/>
    <property type="evidence" value="ECO:0007669"/>
    <property type="project" value="UniProtKB-ARBA"/>
</dbReference>
<dbReference type="InterPro" id="IPR054727">
    <property type="entry name" value="BICC1_KH"/>
</dbReference>
<dbReference type="Pfam" id="PF22985">
    <property type="entry name" value="KH_BICC1"/>
    <property type="match status" value="2"/>
</dbReference>
<dbReference type="SMART" id="SM00322">
    <property type="entry name" value="KH"/>
    <property type="match status" value="1"/>
</dbReference>
<dbReference type="PANTHER" id="PTHR10627:SF69">
    <property type="entry name" value="PROTEIN BICAUDAL C"/>
    <property type="match status" value="1"/>
</dbReference>
<keyword evidence="1" id="KW-0677">Repeat</keyword>
<dbReference type="InterPro" id="IPR004087">
    <property type="entry name" value="KH_dom"/>
</dbReference>
<dbReference type="PANTHER" id="PTHR10627">
    <property type="entry name" value="SCP160"/>
    <property type="match status" value="1"/>
</dbReference>
<dbReference type="GO" id="GO:0003723">
    <property type="term" value="F:RNA binding"/>
    <property type="evidence" value="ECO:0007669"/>
    <property type="project" value="UniProtKB-UniRule"/>
</dbReference>
<proteinExistence type="predicted"/>
<dbReference type="EMBL" id="BGZK01003412">
    <property type="protein sequence ID" value="GBP01035.1"/>
    <property type="molecule type" value="Genomic_DNA"/>
</dbReference>
<dbReference type="InterPro" id="IPR004088">
    <property type="entry name" value="KH_dom_type_1"/>
</dbReference>
<dbReference type="AlphaFoldDB" id="A0A4C1SG17"/>
<evidence type="ECO:0000313" key="4">
    <source>
        <dbReference type="EMBL" id="GBP01035.1"/>
    </source>
</evidence>
<dbReference type="PROSITE" id="PS50084">
    <property type="entry name" value="KH_TYPE_1"/>
    <property type="match status" value="1"/>
</dbReference>
<keyword evidence="5" id="KW-1185">Reference proteome</keyword>
<protein>
    <submittedName>
        <fullName evidence="4">Protein bicaudal C</fullName>
    </submittedName>
</protein>
<dbReference type="InterPro" id="IPR047549">
    <property type="entry name" value="BICC1_KH-I_rpt1"/>
</dbReference>
<dbReference type="Pfam" id="PF00013">
    <property type="entry name" value="KH_1"/>
    <property type="match status" value="1"/>
</dbReference>
<evidence type="ECO:0000313" key="5">
    <source>
        <dbReference type="Proteomes" id="UP000299102"/>
    </source>
</evidence>
<dbReference type="OrthoDB" id="271862at2759"/>
<comment type="caution">
    <text evidence="4">The sequence shown here is derived from an EMBL/GenBank/DDBJ whole genome shotgun (WGS) entry which is preliminary data.</text>
</comment>
<dbReference type="InterPro" id="IPR036612">
    <property type="entry name" value="KH_dom_type_1_sf"/>
</dbReference>
<dbReference type="Proteomes" id="UP000299102">
    <property type="component" value="Unassembled WGS sequence"/>
</dbReference>
<gene>
    <name evidence="4" type="primary">BicC</name>
    <name evidence="4" type="ORF">EVAR_72120_1</name>
</gene>
<keyword evidence="2" id="KW-0694">RNA-binding</keyword>
<evidence type="ECO:0000259" key="3">
    <source>
        <dbReference type="SMART" id="SM00322"/>
    </source>
</evidence>
<reference evidence="4 5" key="1">
    <citation type="journal article" date="2019" name="Commun. Biol.">
        <title>The bagworm genome reveals a unique fibroin gene that provides high tensile strength.</title>
        <authorList>
            <person name="Kono N."/>
            <person name="Nakamura H."/>
            <person name="Ohtoshi R."/>
            <person name="Tomita M."/>
            <person name="Numata K."/>
            <person name="Arakawa K."/>
        </authorList>
    </citation>
    <scope>NUCLEOTIDE SEQUENCE [LARGE SCALE GENOMIC DNA]</scope>
</reference>
<sequence length="521" mass="58383">MASVNNQICPVPEPAPKVLQRKYESYAMAAAQIPPATTQLNCNISYTPEAKLPISSHSMMPLQHSGESNYANPNAAKFYTQCFKIDRKKLEQLMTSESKIAGKNEAEYLFETIMQTTGTLIDWPRNLKMGANSRKNPRVRIVGEKREVIKAQEIILANLGWEGTRVVMKMNISHSDHSRIIGCGGHNIKRITEDTSTHIHFPNSKRSNDLRKTSNQVSVVGSLENVEKARSLLRLSTSLVISFKLPVKAPCHPSQPIKEIPYVMLLEQQYNIEVIIYSHSRPYYSLILVKGSEEEPAKRSSRVNINGTIENVYKARQQLLGNLPIDLIFDFHDHQNAASEIINLSYKYGVHIKIRQKRKQTTLAIATKGVEKFVDKIYQARQEILRLTTPIIRPEIPETYFMPHDKYFNLQDRAKLTGLLAGGYRATSIAAGGSSTARQPMPNHDKTFVTQQQPSQINQSYNLLDTLIAQGMTTEFAARNKTLTAASTMPTAPPSNSSLPRYFGSAAPGAERALQKALLYS</sequence>
<dbReference type="SUPFAM" id="SSF54791">
    <property type="entry name" value="Eukaryotic type KH-domain (KH-domain type I)"/>
    <property type="match status" value="1"/>
</dbReference>
<evidence type="ECO:0000256" key="2">
    <source>
        <dbReference type="PROSITE-ProRule" id="PRU00117"/>
    </source>
</evidence>
<organism evidence="4 5">
    <name type="scientific">Eumeta variegata</name>
    <name type="common">Bagworm moth</name>
    <name type="synonym">Eumeta japonica</name>
    <dbReference type="NCBI Taxonomy" id="151549"/>
    <lineage>
        <taxon>Eukaryota</taxon>
        <taxon>Metazoa</taxon>
        <taxon>Ecdysozoa</taxon>
        <taxon>Arthropoda</taxon>
        <taxon>Hexapoda</taxon>
        <taxon>Insecta</taxon>
        <taxon>Pterygota</taxon>
        <taxon>Neoptera</taxon>
        <taxon>Endopterygota</taxon>
        <taxon>Lepidoptera</taxon>
        <taxon>Glossata</taxon>
        <taxon>Ditrysia</taxon>
        <taxon>Tineoidea</taxon>
        <taxon>Psychidae</taxon>
        <taxon>Oiketicinae</taxon>
        <taxon>Eumeta</taxon>
    </lineage>
</organism>
<dbReference type="GO" id="GO:0005737">
    <property type="term" value="C:cytoplasm"/>
    <property type="evidence" value="ECO:0007669"/>
    <property type="project" value="TreeGrafter"/>
</dbReference>
<accession>A0A4C1SG17</accession>
<evidence type="ECO:0000256" key="1">
    <source>
        <dbReference type="ARBA" id="ARBA00022737"/>
    </source>
</evidence>
<feature type="domain" description="K Homology" evidence="3">
    <location>
        <begin position="164"/>
        <end position="238"/>
    </location>
</feature>